<dbReference type="InterPro" id="IPR011707">
    <property type="entry name" value="Cu-oxidase-like_N"/>
</dbReference>
<dbReference type="AlphaFoldDB" id="A0ABD1AIR8"/>
<evidence type="ECO:0000256" key="1">
    <source>
        <dbReference type="ARBA" id="ARBA00010609"/>
    </source>
</evidence>
<name>A0ABD1AIR8_CARAN</name>
<keyword evidence="6" id="KW-1185">Reference proteome</keyword>
<gene>
    <name evidence="5" type="ORF">V5N11_015376</name>
</gene>
<dbReference type="SUPFAM" id="SSF49503">
    <property type="entry name" value="Cupredoxins"/>
    <property type="match status" value="2"/>
</dbReference>
<dbReference type="Proteomes" id="UP001558713">
    <property type="component" value="Unassembled WGS sequence"/>
</dbReference>
<organism evidence="5 6">
    <name type="scientific">Cardamine amara subsp. amara</name>
    <dbReference type="NCBI Taxonomy" id="228776"/>
    <lineage>
        <taxon>Eukaryota</taxon>
        <taxon>Viridiplantae</taxon>
        <taxon>Streptophyta</taxon>
        <taxon>Embryophyta</taxon>
        <taxon>Tracheophyta</taxon>
        <taxon>Spermatophyta</taxon>
        <taxon>Magnoliopsida</taxon>
        <taxon>eudicotyledons</taxon>
        <taxon>Gunneridae</taxon>
        <taxon>Pentapetalae</taxon>
        <taxon>rosids</taxon>
        <taxon>malvids</taxon>
        <taxon>Brassicales</taxon>
        <taxon>Brassicaceae</taxon>
        <taxon>Cardamineae</taxon>
        <taxon>Cardamine</taxon>
    </lineage>
</organism>
<comment type="similarity">
    <text evidence="1">Belongs to the multicopper oxidase family.</text>
</comment>
<dbReference type="Pfam" id="PF00394">
    <property type="entry name" value="Cu-oxidase"/>
    <property type="match status" value="1"/>
</dbReference>
<evidence type="ECO:0000313" key="5">
    <source>
        <dbReference type="EMBL" id="KAL1203139.1"/>
    </source>
</evidence>
<dbReference type="InterPro" id="IPR001117">
    <property type="entry name" value="Cu-oxidase_2nd"/>
</dbReference>
<feature type="signal peptide" evidence="2">
    <location>
        <begin position="1"/>
        <end position="23"/>
    </location>
</feature>
<feature type="domain" description="Plastocyanin-like" evidence="3">
    <location>
        <begin position="116"/>
        <end position="254"/>
    </location>
</feature>
<dbReference type="EMBL" id="JBANAX010000566">
    <property type="protein sequence ID" value="KAL1203139.1"/>
    <property type="molecule type" value="Genomic_DNA"/>
</dbReference>
<dbReference type="PANTHER" id="PTHR11709">
    <property type="entry name" value="MULTI-COPPER OXIDASE"/>
    <property type="match status" value="1"/>
</dbReference>
<dbReference type="Pfam" id="PF07732">
    <property type="entry name" value="Cu-oxidase_3"/>
    <property type="match status" value="1"/>
</dbReference>
<dbReference type="PANTHER" id="PTHR11709:SF267">
    <property type="entry name" value="MULTI-COPPER OXIDASE TYPE I FAMILY PROTEIN-RELATED"/>
    <property type="match status" value="1"/>
</dbReference>
<evidence type="ECO:0000259" key="4">
    <source>
        <dbReference type="Pfam" id="PF07732"/>
    </source>
</evidence>
<evidence type="ECO:0000259" key="3">
    <source>
        <dbReference type="Pfam" id="PF00394"/>
    </source>
</evidence>
<feature type="chain" id="PRO_5044790451" evidence="2">
    <location>
        <begin position="24"/>
        <end position="260"/>
    </location>
</feature>
<comment type="caution">
    <text evidence="5">The sequence shown here is derived from an EMBL/GenBank/DDBJ whole genome shotgun (WGS) entry which is preliminary data.</text>
</comment>
<dbReference type="InterPro" id="IPR008972">
    <property type="entry name" value="Cupredoxin"/>
</dbReference>
<feature type="domain" description="Plastocyanin-like" evidence="4">
    <location>
        <begin position="34"/>
        <end position="80"/>
    </location>
</feature>
<accession>A0ABD1AIR8</accession>
<protein>
    <submittedName>
        <fullName evidence="5">L-ascorbate oxidase-like protein</fullName>
    </submittedName>
</protein>
<evidence type="ECO:0000313" key="6">
    <source>
        <dbReference type="Proteomes" id="UP001558713"/>
    </source>
</evidence>
<dbReference type="InterPro" id="IPR045087">
    <property type="entry name" value="Cu-oxidase_fam"/>
</dbReference>
<reference evidence="5 6" key="1">
    <citation type="submission" date="2024-04" db="EMBL/GenBank/DDBJ databases">
        <title>Genome assembly C_amara_ONT_v2.</title>
        <authorList>
            <person name="Yant L."/>
            <person name="Moore C."/>
            <person name="Slenker M."/>
        </authorList>
    </citation>
    <scope>NUCLEOTIDE SEQUENCE [LARGE SCALE GENOMIC DNA]</scope>
    <source>
        <tissue evidence="5">Leaf</tissue>
    </source>
</reference>
<sequence>MGWWLNGGVWMMIATTIICFVEAEDTFFYTWRITYGDIYAFSNPQRGILINGQFPGPEIRSLTNENLVINVHNDLDEPFLFYFPSLGVQKAAGGFGDLRIYNLPSVPVPFPEPAGDFTFLICDWYHKDHKTLKALLDKGRKIPSPSDGVMINGHALSRTYSITVHKGKTYRFRISNVGLQTSLNFEILGHQMKLIEVEGTHTIQSTYTSLDVHVGQSYSVLVTMDQPPHNYSIVACTRFTGEEFTIQATLHYSNSKGQRP</sequence>
<dbReference type="Gene3D" id="2.60.40.420">
    <property type="entry name" value="Cupredoxins - blue copper proteins"/>
    <property type="match status" value="2"/>
</dbReference>
<evidence type="ECO:0000256" key="2">
    <source>
        <dbReference type="SAM" id="SignalP"/>
    </source>
</evidence>
<keyword evidence="2" id="KW-0732">Signal</keyword>
<proteinExistence type="inferred from homology"/>